<keyword evidence="3" id="KW-1185">Reference proteome</keyword>
<dbReference type="Proteomes" id="UP000032025">
    <property type="component" value="Unassembled WGS sequence"/>
</dbReference>
<gene>
    <name evidence="2" type="ORF">SP6_14_02300</name>
</gene>
<reference evidence="2 3" key="1">
    <citation type="submission" date="2014-08" db="EMBL/GenBank/DDBJ databases">
        <title>Whole genome shotgun sequence of Sphingomonas paucimobilis NBRC 13935.</title>
        <authorList>
            <person name="Hosoyama A."/>
            <person name="Hashimoto M."/>
            <person name="Hosoyama Y."/>
            <person name="Noguchi M."/>
            <person name="Uohara A."/>
            <person name="Ohji S."/>
            <person name="Katano-Makiyama Y."/>
            <person name="Ichikawa N."/>
            <person name="Kimura A."/>
            <person name="Yamazoe A."/>
            <person name="Fujita N."/>
        </authorList>
    </citation>
    <scope>NUCLEOTIDE SEQUENCE [LARGE SCALE GENOMIC DNA]</scope>
    <source>
        <strain evidence="2 3">NBRC 13935</strain>
    </source>
</reference>
<proteinExistence type="predicted"/>
<evidence type="ECO:0000313" key="2">
    <source>
        <dbReference type="EMBL" id="GAN13073.1"/>
    </source>
</evidence>
<comment type="caution">
    <text evidence="2">The sequence shown here is derived from an EMBL/GenBank/DDBJ whole genome shotgun (WGS) entry which is preliminary data.</text>
</comment>
<evidence type="ECO:0000256" key="1">
    <source>
        <dbReference type="SAM" id="Phobius"/>
    </source>
</evidence>
<organism evidence="2 3">
    <name type="scientific">Sphingomonas paucimobilis NBRC 13935</name>
    <dbReference type="NCBI Taxonomy" id="1219050"/>
    <lineage>
        <taxon>Bacteria</taxon>
        <taxon>Pseudomonadati</taxon>
        <taxon>Pseudomonadota</taxon>
        <taxon>Alphaproteobacteria</taxon>
        <taxon>Sphingomonadales</taxon>
        <taxon>Sphingomonadaceae</taxon>
        <taxon>Sphingomonas</taxon>
    </lineage>
</organism>
<sequence>MALQHCRLRYTAGARPATPTGLSRVHYKVLRSMSRTVVSLIILLVIIVGGLFFLSGRASERPTTQVEKAVSLGNLQ</sequence>
<protein>
    <submittedName>
        <fullName evidence="2">DNA, contig: SP614</fullName>
    </submittedName>
</protein>
<keyword evidence="1" id="KW-1133">Transmembrane helix</keyword>
<keyword evidence="1" id="KW-0472">Membrane</keyword>
<dbReference type="AlphaFoldDB" id="A0A0C9NE98"/>
<name>A0A0C9NE98_SPHPI</name>
<accession>A0A0C9NE98</accession>
<feature type="transmembrane region" description="Helical" evidence="1">
    <location>
        <begin position="36"/>
        <end position="54"/>
    </location>
</feature>
<evidence type="ECO:0000313" key="3">
    <source>
        <dbReference type="Proteomes" id="UP000032025"/>
    </source>
</evidence>
<dbReference type="EMBL" id="BBJS01000014">
    <property type="protein sequence ID" value="GAN13073.1"/>
    <property type="molecule type" value="Genomic_DNA"/>
</dbReference>
<keyword evidence="1" id="KW-0812">Transmembrane</keyword>